<sequence length="352" mass="40283">MKILILSRYSRMGASSRLRLYQYIPYFEAQGIDCRIHPLFNDRYLQELYGNGRVSRGNLARCYWAMARQVYRAANYDLVLIEKEIFPFLPAWAERWLAWKRVPYVVDYDDAIFHNYDLHPQPLVRRLFKKKIAEVMRHAAAVTCGNHYLADYARRATERVHLIPTVIEPERYVPKSGHAPKEVVIGWIGSPTSMRYLAELKPVLEDLMREYPVRLHIVGGKKGIGLGERESVLDWSEDTETVLVGQFDIGVMPLHDSPWELGKCGYKLIQYMGCGLPVVGSPVGVNSDIIRDGDNGFLAATPEAWKTALSKLIRDPGLRLSMGRAGRRMVEEQYNTKAAGTLWMNILQPLKN</sequence>
<evidence type="ECO:0000259" key="3">
    <source>
        <dbReference type="Pfam" id="PF13579"/>
    </source>
</evidence>
<dbReference type="InterPro" id="IPR028098">
    <property type="entry name" value="Glyco_trans_4-like_N"/>
</dbReference>
<evidence type="ECO:0000313" key="5">
    <source>
        <dbReference type="Proteomes" id="UP000294498"/>
    </source>
</evidence>
<dbReference type="AlphaFoldDB" id="A0A4R8DRJ9"/>
<gene>
    <name evidence="4" type="ORF">EDB95_1061</name>
</gene>
<evidence type="ECO:0000313" key="4">
    <source>
        <dbReference type="EMBL" id="TDX00045.1"/>
    </source>
</evidence>
<reference evidence="4 5" key="1">
    <citation type="submission" date="2019-03" db="EMBL/GenBank/DDBJ databases">
        <title>Genomic Encyclopedia of Type Strains, Phase IV (KMG-IV): sequencing the most valuable type-strain genomes for metagenomic binning, comparative biology and taxonomic classification.</title>
        <authorList>
            <person name="Goeker M."/>
        </authorList>
    </citation>
    <scope>NUCLEOTIDE SEQUENCE [LARGE SCALE GENOMIC DNA]</scope>
    <source>
        <strain evidence="4 5">DSM 100059</strain>
    </source>
</reference>
<dbReference type="EMBL" id="SODV01000001">
    <property type="protein sequence ID" value="TDX00045.1"/>
    <property type="molecule type" value="Genomic_DNA"/>
</dbReference>
<feature type="domain" description="Glycosyltransferase subfamily 4-like N-terminal" evidence="3">
    <location>
        <begin position="55"/>
        <end position="164"/>
    </location>
</feature>
<dbReference type="SUPFAM" id="SSF53756">
    <property type="entry name" value="UDP-Glycosyltransferase/glycogen phosphorylase"/>
    <property type="match status" value="1"/>
</dbReference>
<dbReference type="Proteomes" id="UP000294498">
    <property type="component" value="Unassembled WGS sequence"/>
</dbReference>
<keyword evidence="1" id="KW-0328">Glycosyltransferase</keyword>
<name>A0A4R8DRJ9_9BACT</name>
<evidence type="ECO:0000256" key="2">
    <source>
        <dbReference type="ARBA" id="ARBA00022679"/>
    </source>
</evidence>
<accession>A0A4R8DRJ9</accession>
<keyword evidence="2 4" id="KW-0808">Transferase</keyword>
<proteinExistence type="predicted"/>
<dbReference type="PANTHER" id="PTHR12526:SF629">
    <property type="entry name" value="TEICHURONIC ACID BIOSYNTHESIS GLYCOSYLTRANSFERASE TUAH-RELATED"/>
    <property type="match status" value="1"/>
</dbReference>
<dbReference type="GO" id="GO:0016757">
    <property type="term" value="F:glycosyltransferase activity"/>
    <property type="evidence" value="ECO:0007669"/>
    <property type="project" value="UniProtKB-KW"/>
</dbReference>
<dbReference type="CDD" id="cd03801">
    <property type="entry name" value="GT4_PimA-like"/>
    <property type="match status" value="1"/>
</dbReference>
<dbReference type="OrthoDB" id="9815351at2"/>
<keyword evidence="5" id="KW-1185">Reference proteome</keyword>
<dbReference type="Pfam" id="PF13692">
    <property type="entry name" value="Glyco_trans_1_4"/>
    <property type="match status" value="1"/>
</dbReference>
<evidence type="ECO:0000256" key="1">
    <source>
        <dbReference type="ARBA" id="ARBA00022676"/>
    </source>
</evidence>
<dbReference type="PANTHER" id="PTHR12526">
    <property type="entry name" value="GLYCOSYLTRANSFERASE"/>
    <property type="match status" value="1"/>
</dbReference>
<dbReference type="Pfam" id="PF13579">
    <property type="entry name" value="Glyco_trans_4_4"/>
    <property type="match status" value="1"/>
</dbReference>
<protein>
    <submittedName>
        <fullName evidence="4">Glycosyltransferase involved in cell wall biosynthesis</fullName>
    </submittedName>
</protein>
<dbReference type="RefSeq" id="WP_133991269.1">
    <property type="nucleotide sequence ID" value="NZ_SODV01000001.1"/>
</dbReference>
<comment type="caution">
    <text evidence="4">The sequence shown here is derived from an EMBL/GenBank/DDBJ whole genome shotgun (WGS) entry which is preliminary data.</text>
</comment>
<organism evidence="4 5">
    <name type="scientific">Dinghuibacter silviterrae</name>
    <dbReference type="NCBI Taxonomy" id="1539049"/>
    <lineage>
        <taxon>Bacteria</taxon>
        <taxon>Pseudomonadati</taxon>
        <taxon>Bacteroidota</taxon>
        <taxon>Chitinophagia</taxon>
        <taxon>Chitinophagales</taxon>
        <taxon>Chitinophagaceae</taxon>
        <taxon>Dinghuibacter</taxon>
    </lineage>
</organism>
<dbReference type="Gene3D" id="3.40.50.2000">
    <property type="entry name" value="Glycogen Phosphorylase B"/>
    <property type="match status" value="2"/>
</dbReference>